<keyword evidence="5 8" id="KW-1133">Transmembrane helix</keyword>
<dbReference type="Proteomes" id="UP000887565">
    <property type="component" value="Unplaced"/>
</dbReference>
<dbReference type="GO" id="GO:0042246">
    <property type="term" value="P:tissue regeneration"/>
    <property type="evidence" value="ECO:0007669"/>
    <property type="project" value="InterPro"/>
</dbReference>
<evidence type="ECO:0000256" key="5">
    <source>
        <dbReference type="ARBA" id="ARBA00022989"/>
    </source>
</evidence>
<dbReference type="GO" id="GO:0016020">
    <property type="term" value="C:membrane"/>
    <property type="evidence" value="ECO:0007669"/>
    <property type="project" value="UniProtKB-SubCell"/>
</dbReference>
<organism evidence="9 10">
    <name type="scientific">Romanomermis culicivorax</name>
    <name type="common">Nematode worm</name>
    <dbReference type="NCBI Taxonomy" id="13658"/>
    <lineage>
        <taxon>Eukaryota</taxon>
        <taxon>Metazoa</taxon>
        <taxon>Ecdysozoa</taxon>
        <taxon>Nematoda</taxon>
        <taxon>Enoplea</taxon>
        <taxon>Dorylaimia</taxon>
        <taxon>Mermithida</taxon>
        <taxon>Mermithoidea</taxon>
        <taxon>Mermithidae</taxon>
        <taxon>Romanomermis</taxon>
    </lineage>
</organism>
<dbReference type="WBParaSite" id="nRc.2.0.1.t12519-RA">
    <property type="protein sequence ID" value="nRc.2.0.1.t12519-RA"/>
    <property type="gene ID" value="nRc.2.0.1.g12519"/>
</dbReference>
<keyword evidence="9" id="KW-1185">Reference proteome</keyword>
<evidence type="ECO:0000256" key="6">
    <source>
        <dbReference type="ARBA" id="ARBA00023136"/>
    </source>
</evidence>
<feature type="transmembrane region" description="Helical" evidence="8">
    <location>
        <begin position="189"/>
        <end position="213"/>
    </location>
</feature>
<comment type="similarity">
    <text evidence="2">Belongs to the ninjurin family.</text>
</comment>
<evidence type="ECO:0000256" key="7">
    <source>
        <dbReference type="SAM" id="MobiDB-lite"/>
    </source>
</evidence>
<feature type="transmembrane region" description="Helical" evidence="8">
    <location>
        <begin position="134"/>
        <end position="160"/>
    </location>
</feature>
<dbReference type="GO" id="GO:0007155">
    <property type="term" value="P:cell adhesion"/>
    <property type="evidence" value="ECO:0007669"/>
    <property type="project" value="UniProtKB-KW"/>
</dbReference>
<protein>
    <submittedName>
        <fullName evidence="10">Uncharacterized protein</fullName>
    </submittedName>
</protein>
<evidence type="ECO:0000313" key="9">
    <source>
        <dbReference type="Proteomes" id="UP000887565"/>
    </source>
</evidence>
<evidence type="ECO:0000256" key="3">
    <source>
        <dbReference type="ARBA" id="ARBA00022692"/>
    </source>
</evidence>
<dbReference type="Pfam" id="PF04923">
    <property type="entry name" value="Ninjurin"/>
    <property type="match status" value="1"/>
</dbReference>
<feature type="region of interest" description="Disordered" evidence="7">
    <location>
        <begin position="1"/>
        <end position="25"/>
    </location>
</feature>
<evidence type="ECO:0000256" key="2">
    <source>
        <dbReference type="ARBA" id="ARBA00008141"/>
    </source>
</evidence>
<keyword evidence="3 8" id="KW-0812">Transmembrane</keyword>
<proteinExistence type="inferred from homology"/>
<evidence type="ECO:0000256" key="1">
    <source>
        <dbReference type="ARBA" id="ARBA00004141"/>
    </source>
</evidence>
<accession>A0A915IEB0</accession>
<keyword evidence="4" id="KW-0130">Cell adhesion</keyword>
<dbReference type="PANTHER" id="PTHR12316:SF17">
    <property type="entry name" value="NINJURIN C, ISOFORM D"/>
    <property type="match status" value="1"/>
</dbReference>
<dbReference type="PANTHER" id="PTHR12316">
    <property type="entry name" value="NINJURIN-RELATED"/>
    <property type="match status" value="1"/>
</dbReference>
<reference evidence="10" key="1">
    <citation type="submission" date="2022-11" db="UniProtKB">
        <authorList>
            <consortium name="WormBaseParasite"/>
        </authorList>
    </citation>
    <scope>IDENTIFICATION</scope>
</reference>
<dbReference type="AlphaFoldDB" id="A0A915IEB0"/>
<evidence type="ECO:0000313" key="10">
    <source>
        <dbReference type="WBParaSite" id="nRc.2.0.1.t12519-RA"/>
    </source>
</evidence>
<evidence type="ECO:0000256" key="4">
    <source>
        <dbReference type="ARBA" id="ARBA00022889"/>
    </source>
</evidence>
<keyword evidence="6 8" id="KW-0472">Membrane</keyword>
<dbReference type="InterPro" id="IPR007007">
    <property type="entry name" value="Ninjurin"/>
</dbReference>
<evidence type="ECO:0000256" key="8">
    <source>
        <dbReference type="SAM" id="Phobius"/>
    </source>
</evidence>
<sequence length="229" mass="25372">MQNNQDTNDVGQMEKGQSSWIAGESSKLMEPNYDEEFYEDGVIRLDQVGQNWRDGDGTVAAPMALKSAVAETDGPNAVPITRKLPAPGTRKRTFNYNLYASKKSAAQGMLDLALLMANSSQLKHVLLSDGKHRFYWAMLILLSISIVVQILVGMALILLVRYNITKELLDEAVNKQNESAKKRIVFIEFLNNVVVVAIFHLTVINVFISAFGLNDETVSPALITVNKTI</sequence>
<name>A0A915IEB0_ROMCU</name>
<comment type="subcellular location">
    <subcellularLocation>
        <location evidence="1">Membrane</location>
        <topology evidence="1">Multi-pass membrane protein</topology>
    </subcellularLocation>
</comment>
<feature type="compositionally biased region" description="Polar residues" evidence="7">
    <location>
        <begin position="1"/>
        <end position="20"/>
    </location>
</feature>